<proteinExistence type="predicted"/>
<dbReference type="Gene3D" id="1.10.287.110">
    <property type="entry name" value="DnaJ domain"/>
    <property type="match status" value="1"/>
</dbReference>
<dbReference type="InterPro" id="IPR036869">
    <property type="entry name" value="J_dom_sf"/>
</dbReference>
<organism evidence="4 5">
    <name type="scientific">Micractinium conductrix</name>
    <dbReference type="NCBI Taxonomy" id="554055"/>
    <lineage>
        <taxon>Eukaryota</taxon>
        <taxon>Viridiplantae</taxon>
        <taxon>Chlorophyta</taxon>
        <taxon>core chlorophytes</taxon>
        <taxon>Trebouxiophyceae</taxon>
        <taxon>Chlorellales</taxon>
        <taxon>Chlorellaceae</taxon>
        <taxon>Chlorella clade</taxon>
        <taxon>Micractinium</taxon>
    </lineage>
</organism>
<dbReference type="PRINTS" id="PR00625">
    <property type="entry name" value="JDOMAIN"/>
</dbReference>
<evidence type="ECO:0000313" key="5">
    <source>
        <dbReference type="Proteomes" id="UP000239649"/>
    </source>
</evidence>
<dbReference type="PANTHER" id="PTHR44200:SF1">
    <property type="entry name" value="DNAJ HOMOLOG SUBFAMILY C MEMBER 7"/>
    <property type="match status" value="1"/>
</dbReference>
<dbReference type="OrthoDB" id="445556at2759"/>
<evidence type="ECO:0000313" key="4">
    <source>
        <dbReference type="EMBL" id="PSC71202.1"/>
    </source>
</evidence>
<evidence type="ECO:0000256" key="1">
    <source>
        <dbReference type="PROSITE-ProRule" id="PRU00339"/>
    </source>
</evidence>
<dbReference type="SMART" id="SM00271">
    <property type="entry name" value="DnaJ"/>
    <property type="match status" value="1"/>
</dbReference>
<dbReference type="CDD" id="cd06257">
    <property type="entry name" value="DnaJ"/>
    <property type="match status" value="1"/>
</dbReference>
<dbReference type="PROSITE" id="PS50076">
    <property type="entry name" value="DNAJ_2"/>
    <property type="match status" value="1"/>
</dbReference>
<feature type="domain" description="J" evidence="3">
    <location>
        <begin position="471"/>
        <end position="532"/>
    </location>
</feature>
<gene>
    <name evidence="4" type="ORF">C2E20_5525</name>
</gene>
<comment type="caution">
    <text evidence="4">The sequence shown here is derived from an EMBL/GenBank/DDBJ whole genome shotgun (WGS) entry which is preliminary data.</text>
</comment>
<feature type="region of interest" description="Disordered" evidence="2">
    <location>
        <begin position="200"/>
        <end position="225"/>
    </location>
</feature>
<protein>
    <submittedName>
        <fullName evidence="4">DnaJ-like protein subfamily C member 7</fullName>
    </submittedName>
</protein>
<dbReference type="SUPFAM" id="SSF46565">
    <property type="entry name" value="Chaperone J-domain"/>
    <property type="match status" value="1"/>
</dbReference>
<dbReference type="PROSITE" id="PS50005">
    <property type="entry name" value="TPR"/>
    <property type="match status" value="1"/>
</dbReference>
<dbReference type="Proteomes" id="UP000239649">
    <property type="component" value="Unassembled WGS sequence"/>
</dbReference>
<dbReference type="Gene3D" id="1.25.40.10">
    <property type="entry name" value="Tetratricopeptide repeat domain"/>
    <property type="match status" value="2"/>
</dbReference>
<evidence type="ECO:0000259" key="3">
    <source>
        <dbReference type="PROSITE" id="PS50076"/>
    </source>
</evidence>
<dbReference type="AlphaFoldDB" id="A0A2P6VAS4"/>
<dbReference type="SUPFAM" id="SSF48452">
    <property type="entry name" value="TPR-like"/>
    <property type="match status" value="2"/>
</dbReference>
<feature type="compositionally biased region" description="Low complexity" evidence="2">
    <location>
        <begin position="200"/>
        <end position="216"/>
    </location>
</feature>
<accession>A0A2P6VAS4</accession>
<dbReference type="SMART" id="SM00028">
    <property type="entry name" value="TPR"/>
    <property type="match status" value="6"/>
</dbReference>
<name>A0A2P6VAS4_9CHLO</name>
<dbReference type="EMBL" id="LHPF02000016">
    <property type="protein sequence ID" value="PSC71202.1"/>
    <property type="molecule type" value="Genomic_DNA"/>
</dbReference>
<dbReference type="InterPro" id="IPR019734">
    <property type="entry name" value="TPR_rpt"/>
</dbReference>
<keyword evidence="5" id="KW-1185">Reference proteome</keyword>
<dbReference type="InterPro" id="IPR001623">
    <property type="entry name" value="DnaJ_domain"/>
</dbReference>
<dbReference type="InterPro" id="IPR011990">
    <property type="entry name" value="TPR-like_helical_dom_sf"/>
</dbReference>
<feature type="repeat" description="TPR" evidence="1">
    <location>
        <begin position="152"/>
        <end position="185"/>
    </location>
</feature>
<reference evidence="4 5" key="1">
    <citation type="journal article" date="2018" name="Plant J.">
        <title>Genome sequences of Chlorella sorokiniana UTEX 1602 and Micractinium conductrix SAG 241.80: implications to maltose excretion by a green alga.</title>
        <authorList>
            <person name="Arriola M.B."/>
            <person name="Velmurugan N."/>
            <person name="Zhang Y."/>
            <person name="Plunkett M.H."/>
            <person name="Hondzo H."/>
            <person name="Barney B.M."/>
        </authorList>
    </citation>
    <scope>NUCLEOTIDE SEQUENCE [LARGE SCALE GENOMIC DNA]</scope>
    <source>
        <strain evidence="4 5">SAG 241.80</strain>
    </source>
</reference>
<sequence length="532" mass="55225">MTGDFVPVPLPDEVEAGSVWRQEKFRDFAFRLRCLGLDESPEFAALAAQIAEATAELEKLAEVQQQPDYRRPWWQDGEYDAARADSANDHGLQLLGAGLPGDAFHAFTEAVRLRPTSAVYHCNRAAAALRLGRADVAAEDADAAAQRDQCYAKAHLRAGRARLALEQPAAAAASFQRVLELEPGSAAAAKGLAAAEAQAGRQQQQVAEEEAAATAGSRPALTREAVPEEEAVGQLYAAERMLAANPGLQAARCAHVEALLLCQRYADAEAGCSGLLEGRTERLYLEAEAAWRSGRLAAAADKLRAALAAAPGGSSAKCASLAAHVAELAALEEEAVAALEDGLPQACIDACTAMLGRLAPTACVGLACALLHRRAEAQAARRDWQVAIADLDAALALDAGHAACLQLRAEAHKQAGDYTSCFLDLQRLKKTAPGTPGLLALLEEAARLGLGHSGSGGGGGAGGMHGGAAAAALSVLGLPGSATSGQARQAYLKLAARWHPDKWAAGSAEEQAAAGEKFKEVQRAYEAVTAGC</sequence>
<dbReference type="PANTHER" id="PTHR44200">
    <property type="entry name" value="DNAJ HOMOLOG SUBFAMILY C MEMBER 7"/>
    <property type="match status" value="1"/>
</dbReference>
<dbReference type="STRING" id="554055.A0A2P6VAS4"/>
<dbReference type="InterPro" id="IPR052758">
    <property type="entry name" value="SRC_co-chaperone"/>
</dbReference>
<evidence type="ECO:0000256" key="2">
    <source>
        <dbReference type="SAM" id="MobiDB-lite"/>
    </source>
</evidence>
<dbReference type="Pfam" id="PF00226">
    <property type="entry name" value="DnaJ"/>
    <property type="match status" value="1"/>
</dbReference>
<keyword evidence="1" id="KW-0802">TPR repeat</keyword>